<gene>
    <name evidence="2" type="ORF">AMLFYP55_00677</name>
</gene>
<organism evidence="2">
    <name type="scientific">Akkermansia muciniphila</name>
    <dbReference type="NCBI Taxonomy" id="239935"/>
    <lineage>
        <taxon>Bacteria</taxon>
        <taxon>Pseudomonadati</taxon>
        <taxon>Verrucomicrobiota</taxon>
        <taxon>Verrucomicrobiia</taxon>
        <taxon>Verrucomicrobiales</taxon>
        <taxon>Akkermansiaceae</taxon>
        <taxon>Akkermansia</taxon>
    </lineage>
</organism>
<proteinExistence type="predicted"/>
<accession>A0A6N2U4T5</accession>
<name>A0A6N2U4T5_9BACT</name>
<dbReference type="AlphaFoldDB" id="A0A6N2U4T5"/>
<evidence type="ECO:0000256" key="1">
    <source>
        <dbReference type="SAM" id="MobiDB-lite"/>
    </source>
</evidence>
<dbReference type="EMBL" id="CACRSS010000016">
    <property type="protein sequence ID" value="VYT11441.1"/>
    <property type="molecule type" value="Genomic_DNA"/>
</dbReference>
<feature type="region of interest" description="Disordered" evidence="1">
    <location>
        <begin position="1"/>
        <end position="23"/>
    </location>
</feature>
<reference evidence="2" key="1">
    <citation type="submission" date="2019-11" db="EMBL/GenBank/DDBJ databases">
        <authorList>
            <person name="Feng L."/>
        </authorList>
    </citation>
    <scope>NUCLEOTIDE SEQUENCE</scope>
    <source>
        <strain evidence="2">AMuciniphilaLFYP55</strain>
    </source>
</reference>
<evidence type="ECO:0000313" key="2">
    <source>
        <dbReference type="EMBL" id="VYT11441.1"/>
    </source>
</evidence>
<sequence length="171" mass="19869">MPSCVHGRYGGDKRPHEKRTKCGQKPEKNLHWLFWEPMLVPRPVLERPFQSHFNVHCRILPERDAVAHDEGMNEASYYLQHNEAGKFELNVSLFMGVSRPRKWVKVDLETKDQENAEARTRLILRLSYRLGLFPAGEVPLPKVKDPQGREKRIREGRQSGGKPLPRILTLN</sequence>
<protein>
    <submittedName>
        <fullName evidence="2">Uncharacterized protein</fullName>
    </submittedName>
</protein>
<feature type="region of interest" description="Disordered" evidence="1">
    <location>
        <begin position="140"/>
        <end position="171"/>
    </location>
</feature>
<feature type="compositionally biased region" description="Basic and acidic residues" evidence="1">
    <location>
        <begin position="142"/>
        <end position="157"/>
    </location>
</feature>